<dbReference type="EMBL" id="GG745333">
    <property type="protein sequence ID" value="KNE58515.1"/>
    <property type="molecule type" value="Genomic_DNA"/>
</dbReference>
<dbReference type="PRINTS" id="PR00625">
    <property type="entry name" value="JDOMAIN"/>
</dbReference>
<dbReference type="OMA" id="DQTHTFP"/>
<dbReference type="STRING" id="578462.A0A0L0S7X7"/>
<dbReference type="CDD" id="cd10747">
    <property type="entry name" value="DnaJ_C"/>
    <property type="match status" value="1"/>
</dbReference>
<sequence length="381" mass="41682">MPATTSNTMPAAAANSTTATPAPAPGLTGRVDYYDCLQIHRAADLHDIQNAFRRLVLHHHPDRSKHTVGVAAAAHVGGLAAAASDPAIYAHLCEAYDVLHNPLTRAIYDLFGHDGLERGVPEFEGKPGFAGYKYHGDPNRSFNEFFGSDNVFLEIFKEHLYDPKTGTQRVGYGSLRPDIIHHAPIHRTVSLTLEEAYSGIIKRVPWTRRVLETGSTDKFHQRDEMLTLAFQPGTKHGTKLVFPELGDQAPNTRAADVVFVVHIDAHPVFERDSEDNLVYTHTVSLEEALTGSIVKLTMLDGSALDIPVYEVVHPFYVKRVPGHGMPVLEQGADAAAAAITAASTASASRRGDLLIRFKVRFPTYLNPKQKTKINEALGSAK</sequence>
<evidence type="ECO:0000256" key="1">
    <source>
        <dbReference type="ARBA" id="ARBA00023186"/>
    </source>
</evidence>
<dbReference type="VEuPathDB" id="FungiDB:AMAG_04083"/>
<dbReference type="Gene3D" id="1.10.287.110">
    <property type="entry name" value="DnaJ domain"/>
    <property type="match status" value="1"/>
</dbReference>
<evidence type="ECO:0000313" key="5">
    <source>
        <dbReference type="Proteomes" id="UP000054350"/>
    </source>
</evidence>
<reference evidence="5" key="2">
    <citation type="submission" date="2009-11" db="EMBL/GenBank/DDBJ databases">
        <title>The Genome Sequence of Allomyces macrogynus strain ATCC 38327.</title>
        <authorList>
            <consortium name="The Broad Institute Genome Sequencing Platform"/>
            <person name="Russ C."/>
            <person name="Cuomo C."/>
            <person name="Shea T."/>
            <person name="Young S.K."/>
            <person name="Zeng Q."/>
            <person name="Koehrsen M."/>
            <person name="Haas B."/>
            <person name="Borodovsky M."/>
            <person name="Guigo R."/>
            <person name="Alvarado L."/>
            <person name="Berlin A."/>
            <person name="Borenstein D."/>
            <person name="Chen Z."/>
            <person name="Engels R."/>
            <person name="Freedman E."/>
            <person name="Gellesch M."/>
            <person name="Goldberg J."/>
            <person name="Griggs A."/>
            <person name="Gujja S."/>
            <person name="Heiman D."/>
            <person name="Hepburn T."/>
            <person name="Howarth C."/>
            <person name="Jen D."/>
            <person name="Larson L."/>
            <person name="Lewis B."/>
            <person name="Mehta T."/>
            <person name="Park D."/>
            <person name="Pearson M."/>
            <person name="Roberts A."/>
            <person name="Saif S."/>
            <person name="Shenoy N."/>
            <person name="Sisk P."/>
            <person name="Stolte C."/>
            <person name="Sykes S."/>
            <person name="Walk T."/>
            <person name="White J."/>
            <person name="Yandava C."/>
            <person name="Burger G."/>
            <person name="Gray M.W."/>
            <person name="Holland P.W.H."/>
            <person name="King N."/>
            <person name="Lang F.B.F."/>
            <person name="Roger A.J."/>
            <person name="Ruiz-Trillo I."/>
            <person name="Lander E."/>
            <person name="Nusbaum C."/>
        </authorList>
    </citation>
    <scope>NUCLEOTIDE SEQUENCE [LARGE SCALE GENOMIC DNA]</scope>
    <source>
        <strain evidence="5">ATCC 38327</strain>
    </source>
</reference>
<dbReference type="InterPro" id="IPR051339">
    <property type="entry name" value="DnaJ_subfamily_B"/>
</dbReference>
<reference evidence="4 5" key="1">
    <citation type="submission" date="2009-11" db="EMBL/GenBank/DDBJ databases">
        <title>Annotation of Allomyces macrogynus ATCC 38327.</title>
        <authorList>
            <consortium name="The Broad Institute Genome Sequencing Platform"/>
            <person name="Russ C."/>
            <person name="Cuomo C."/>
            <person name="Burger G."/>
            <person name="Gray M.W."/>
            <person name="Holland P.W.H."/>
            <person name="King N."/>
            <person name="Lang F.B.F."/>
            <person name="Roger A.J."/>
            <person name="Ruiz-Trillo I."/>
            <person name="Young S.K."/>
            <person name="Zeng Q."/>
            <person name="Gargeya S."/>
            <person name="Fitzgerald M."/>
            <person name="Haas B."/>
            <person name="Abouelleil A."/>
            <person name="Alvarado L."/>
            <person name="Arachchi H.M."/>
            <person name="Berlin A."/>
            <person name="Chapman S.B."/>
            <person name="Gearin G."/>
            <person name="Goldberg J."/>
            <person name="Griggs A."/>
            <person name="Gujja S."/>
            <person name="Hansen M."/>
            <person name="Heiman D."/>
            <person name="Howarth C."/>
            <person name="Larimer J."/>
            <person name="Lui A."/>
            <person name="MacDonald P.J.P."/>
            <person name="McCowen C."/>
            <person name="Montmayeur A."/>
            <person name="Murphy C."/>
            <person name="Neiman D."/>
            <person name="Pearson M."/>
            <person name="Priest M."/>
            <person name="Roberts A."/>
            <person name="Saif S."/>
            <person name="Shea T."/>
            <person name="Sisk P."/>
            <person name="Stolte C."/>
            <person name="Sykes S."/>
            <person name="Wortman J."/>
            <person name="Nusbaum C."/>
            <person name="Birren B."/>
        </authorList>
    </citation>
    <scope>NUCLEOTIDE SEQUENCE [LARGE SCALE GENOMIC DNA]</scope>
    <source>
        <strain evidence="4 5">ATCC 38327</strain>
    </source>
</reference>
<dbReference type="Pfam" id="PF00226">
    <property type="entry name" value="DnaJ"/>
    <property type="match status" value="1"/>
</dbReference>
<dbReference type="SUPFAM" id="SSF49493">
    <property type="entry name" value="HSP40/DnaJ peptide-binding domain"/>
    <property type="match status" value="2"/>
</dbReference>
<dbReference type="GO" id="GO:0051087">
    <property type="term" value="F:protein-folding chaperone binding"/>
    <property type="evidence" value="ECO:0007669"/>
    <property type="project" value="TreeGrafter"/>
</dbReference>
<evidence type="ECO:0000313" key="4">
    <source>
        <dbReference type="EMBL" id="KNE58515.1"/>
    </source>
</evidence>
<protein>
    <recommendedName>
        <fullName evidence="3">J domain-containing protein</fullName>
    </recommendedName>
</protein>
<accession>A0A0L0S7X7</accession>
<dbReference type="eggNOG" id="KOG0714">
    <property type="taxonomic scope" value="Eukaryota"/>
</dbReference>
<dbReference type="InterPro" id="IPR002939">
    <property type="entry name" value="DnaJ_C"/>
</dbReference>
<gene>
    <name evidence="4" type="ORF">AMAG_04083</name>
</gene>
<keyword evidence="5" id="KW-1185">Reference proteome</keyword>
<dbReference type="CDD" id="cd06257">
    <property type="entry name" value="DnaJ"/>
    <property type="match status" value="1"/>
</dbReference>
<feature type="compositionally biased region" description="Low complexity" evidence="2">
    <location>
        <begin position="1"/>
        <end position="21"/>
    </location>
</feature>
<dbReference type="PROSITE" id="PS50076">
    <property type="entry name" value="DNAJ_2"/>
    <property type="match status" value="1"/>
</dbReference>
<feature type="domain" description="J" evidence="3">
    <location>
        <begin position="32"/>
        <end position="112"/>
    </location>
</feature>
<dbReference type="Proteomes" id="UP000054350">
    <property type="component" value="Unassembled WGS sequence"/>
</dbReference>
<dbReference type="GO" id="GO:0051082">
    <property type="term" value="F:unfolded protein binding"/>
    <property type="evidence" value="ECO:0007669"/>
    <property type="project" value="InterPro"/>
</dbReference>
<dbReference type="PANTHER" id="PTHR24078">
    <property type="entry name" value="DNAJ HOMOLOG SUBFAMILY C MEMBER"/>
    <property type="match status" value="1"/>
</dbReference>
<keyword evidence="1" id="KW-0143">Chaperone</keyword>
<proteinExistence type="predicted"/>
<name>A0A0L0S7X7_ALLM3</name>
<dbReference type="InterPro" id="IPR018253">
    <property type="entry name" value="DnaJ_domain_CS"/>
</dbReference>
<dbReference type="AlphaFoldDB" id="A0A0L0S7X7"/>
<dbReference type="InterPro" id="IPR001623">
    <property type="entry name" value="DnaJ_domain"/>
</dbReference>
<dbReference type="PANTHER" id="PTHR24078:SF519">
    <property type="entry name" value="DNAJ HOMOLOG SUBFAMILY B MEMBER 13"/>
    <property type="match status" value="1"/>
</dbReference>
<dbReference type="Gene3D" id="2.60.260.20">
    <property type="entry name" value="Urease metallochaperone UreE, N-terminal domain"/>
    <property type="match status" value="2"/>
</dbReference>
<dbReference type="PROSITE" id="PS00636">
    <property type="entry name" value="DNAJ_1"/>
    <property type="match status" value="1"/>
</dbReference>
<evidence type="ECO:0000256" key="2">
    <source>
        <dbReference type="SAM" id="MobiDB-lite"/>
    </source>
</evidence>
<dbReference type="GO" id="GO:0006457">
    <property type="term" value="P:protein folding"/>
    <property type="evidence" value="ECO:0007669"/>
    <property type="project" value="InterPro"/>
</dbReference>
<dbReference type="SUPFAM" id="SSF46565">
    <property type="entry name" value="Chaperone J-domain"/>
    <property type="match status" value="1"/>
</dbReference>
<evidence type="ECO:0000259" key="3">
    <source>
        <dbReference type="PROSITE" id="PS50076"/>
    </source>
</evidence>
<dbReference type="GO" id="GO:0005829">
    <property type="term" value="C:cytosol"/>
    <property type="evidence" value="ECO:0007669"/>
    <property type="project" value="TreeGrafter"/>
</dbReference>
<feature type="region of interest" description="Disordered" evidence="2">
    <location>
        <begin position="1"/>
        <end position="24"/>
    </location>
</feature>
<dbReference type="OrthoDB" id="10250354at2759"/>
<dbReference type="InterPro" id="IPR036869">
    <property type="entry name" value="J_dom_sf"/>
</dbReference>
<organism evidence="4 5">
    <name type="scientific">Allomyces macrogynus (strain ATCC 38327)</name>
    <name type="common">Allomyces javanicus var. macrogynus</name>
    <dbReference type="NCBI Taxonomy" id="578462"/>
    <lineage>
        <taxon>Eukaryota</taxon>
        <taxon>Fungi</taxon>
        <taxon>Fungi incertae sedis</taxon>
        <taxon>Blastocladiomycota</taxon>
        <taxon>Blastocladiomycetes</taxon>
        <taxon>Blastocladiales</taxon>
        <taxon>Blastocladiaceae</taxon>
        <taxon>Allomyces</taxon>
    </lineage>
</organism>
<dbReference type="SMART" id="SM00271">
    <property type="entry name" value="DnaJ"/>
    <property type="match status" value="1"/>
</dbReference>
<dbReference type="Pfam" id="PF01556">
    <property type="entry name" value="DnaJ_C"/>
    <property type="match status" value="1"/>
</dbReference>
<dbReference type="InterPro" id="IPR008971">
    <property type="entry name" value="HSP40/DnaJ_pept-bd"/>
</dbReference>